<name>A0AAN8WL04_HALRR</name>
<proteinExistence type="predicted"/>
<sequence length="113" mass="12822">MSFRSCSPSLHITVKDLDLPSAFKKTKAIGQAVNKFPPVMNDGIPMDDMKSFPYFCANITSNLYLGEITTRIGNKSVSRLRLNEHVWENKKLTLETKLHHVHLKDKRELGLAP</sequence>
<dbReference type="AlphaFoldDB" id="A0AAN8WL04"/>
<keyword evidence="2" id="KW-1185">Reference proteome</keyword>
<accession>A0AAN8WL04</accession>
<dbReference type="EMBL" id="JAXCGZ010022663">
    <property type="protein sequence ID" value="KAK7028036.1"/>
    <property type="molecule type" value="Genomic_DNA"/>
</dbReference>
<evidence type="ECO:0000313" key="2">
    <source>
        <dbReference type="Proteomes" id="UP001381693"/>
    </source>
</evidence>
<protein>
    <submittedName>
        <fullName evidence="1">Uncharacterized protein</fullName>
    </submittedName>
</protein>
<dbReference type="Proteomes" id="UP001381693">
    <property type="component" value="Unassembled WGS sequence"/>
</dbReference>
<reference evidence="1 2" key="1">
    <citation type="submission" date="2023-11" db="EMBL/GenBank/DDBJ databases">
        <title>Halocaridina rubra genome assembly.</title>
        <authorList>
            <person name="Smith C."/>
        </authorList>
    </citation>
    <scope>NUCLEOTIDE SEQUENCE [LARGE SCALE GENOMIC DNA]</scope>
    <source>
        <strain evidence="1">EP-1</strain>
        <tissue evidence="1">Whole</tissue>
    </source>
</reference>
<evidence type="ECO:0000313" key="1">
    <source>
        <dbReference type="EMBL" id="KAK7028036.1"/>
    </source>
</evidence>
<comment type="caution">
    <text evidence="1">The sequence shown here is derived from an EMBL/GenBank/DDBJ whole genome shotgun (WGS) entry which is preliminary data.</text>
</comment>
<organism evidence="1 2">
    <name type="scientific">Halocaridina rubra</name>
    <name type="common">Hawaiian red shrimp</name>
    <dbReference type="NCBI Taxonomy" id="373956"/>
    <lineage>
        <taxon>Eukaryota</taxon>
        <taxon>Metazoa</taxon>
        <taxon>Ecdysozoa</taxon>
        <taxon>Arthropoda</taxon>
        <taxon>Crustacea</taxon>
        <taxon>Multicrustacea</taxon>
        <taxon>Malacostraca</taxon>
        <taxon>Eumalacostraca</taxon>
        <taxon>Eucarida</taxon>
        <taxon>Decapoda</taxon>
        <taxon>Pleocyemata</taxon>
        <taxon>Caridea</taxon>
        <taxon>Atyoidea</taxon>
        <taxon>Atyidae</taxon>
        <taxon>Halocaridina</taxon>
    </lineage>
</organism>
<gene>
    <name evidence="1" type="ORF">SK128_006391</name>
</gene>